<evidence type="ECO:0000313" key="1">
    <source>
        <dbReference type="EMBL" id="KAK9883402.1"/>
    </source>
</evidence>
<protein>
    <submittedName>
        <fullName evidence="1">Uncharacterized protein</fullName>
    </submittedName>
</protein>
<reference evidence="1 2" key="1">
    <citation type="submission" date="2023-03" db="EMBL/GenBank/DDBJ databases">
        <title>Genome insight into feeding habits of ladybird beetles.</title>
        <authorList>
            <person name="Li H.-S."/>
            <person name="Huang Y.-H."/>
            <person name="Pang H."/>
        </authorList>
    </citation>
    <scope>NUCLEOTIDE SEQUENCE [LARGE SCALE GENOMIC DNA]</scope>
    <source>
        <strain evidence="1">SYSU_2023b</strain>
        <tissue evidence="1">Whole body</tissue>
    </source>
</reference>
<gene>
    <name evidence="1" type="ORF">WA026_001575</name>
</gene>
<dbReference type="AlphaFoldDB" id="A0AAW1USD2"/>
<dbReference type="Proteomes" id="UP001431783">
    <property type="component" value="Unassembled WGS sequence"/>
</dbReference>
<accession>A0AAW1USD2</accession>
<proteinExistence type="predicted"/>
<organism evidence="1 2">
    <name type="scientific">Henosepilachna vigintioctopunctata</name>
    <dbReference type="NCBI Taxonomy" id="420089"/>
    <lineage>
        <taxon>Eukaryota</taxon>
        <taxon>Metazoa</taxon>
        <taxon>Ecdysozoa</taxon>
        <taxon>Arthropoda</taxon>
        <taxon>Hexapoda</taxon>
        <taxon>Insecta</taxon>
        <taxon>Pterygota</taxon>
        <taxon>Neoptera</taxon>
        <taxon>Endopterygota</taxon>
        <taxon>Coleoptera</taxon>
        <taxon>Polyphaga</taxon>
        <taxon>Cucujiformia</taxon>
        <taxon>Coccinelloidea</taxon>
        <taxon>Coccinellidae</taxon>
        <taxon>Epilachninae</taxon>
        <taxon>Epilachnini</taxon>
        <taxon>Henosepilachna</taxon>
    </lineage>
</organism>
<dbReference type="EMBL" id="JARQZJ010000091">
    <property type="protein sequence ID" value="KAK9883402.1"/>
    <property type="molecule type" value="Genomic_DNA"/>
</dbReference>
<keyword evidence="2" id="KW-1185">Reference proteome</keyword>
<evidence type="ECO:0000313" key="2">
    <source>
        <dbReference type="Proteomes" id="UP001431783"/>
    </source>
</evidence>
<name>A0AAW1USD2_9CUCU</name>
<sequence>MKNSQVHPFLPISNPVRLIHKNSTKFHISIGNIQSLPQYINLNLDNPNPSDPEATLINSKCHGGWRCEMARVDKMNLYEREAPLRHWTIARRCDGSVTVASWRHSRAINNTAQVVLQRRNASGQMVARRRGTIQMDQVRY</sequence>
<comment type="caution">
    <text evidence="1">The sequence shown here is derived from an EMBL/GenBank/DDBJ whole genome shotgun (WGS) entry which is preliminary data.</text>
</comment>